<evidence type="ECO:0000256" key="3">
    <source>
        <dbReference type="SAM" id="Phobius"/>
    </source>
</evidence>
<proteinExistence type="predicted"/>
<evidence type="ECO:0000313" key="5">
    <source>
        <dbReference type="Proteomes" id="UP000067626"/>
    </source>
</evidence>
<keyword evidence="3" id="KW-0472">Membrane</keyword>
<keyword evidence="1" id="KW-0732">Signal</keyword>
<dbReference type="PANTHER" id="PTHR46580">
    <property type="entry name" value="SENSOR KINASE-RELATED"/>
    <property type="match status" value="1"/>
</dbReference>
<evidence type="ECO:0000256" key="1">
    <source>
        <dbReference type="ARBA" id="ARBA00022729"/>
    </source>
</evidence>
<dbReference type="RefSeq" id="WP_050429896.1">
    <property type="nucleotide sequence ID" value="NZ_CP012159.1"/>
</dbReference>
<sequence length="1128" mass="117110">MSWRRALAVASAAGVVLVARPGAAEWLVARHDTARTGAALTPGNIDKPAQYWRSFLGGALRGGGMLVGDTDGDGAVDVLHAAGGRLALVRPDGQILWQTENLGIQVVIDVLDLDGDGRLDVIARSVGEAMVVDGRNGTLRWRQPSGEMGTISATRIADFDGDGRPDLFLDRCGCCAVEGTSPGGELYAFPGGTITPIKLGPLPPRARCGVGASTVGDWNGDGIPDLLLPSGDALLLTTSTGSVLAQSAPLAPLIGAARCEAVNLDGQPGDEVVCLHSVTAAHQDGRRVFALAYRPGQTPALQVLWDERLGESADGELRAPGKLLWDLDGDGVLEIVVSTRQPGNTWNTHILHASTGATQLLLPGHLAHAVLEPGGAARTLVTATGTTLHGHRVQLGASPQALHRWERPARRVPSQTDRPLGRRSSFTDGPVLLTLQDGARAFLLETTDTPTRLETHRLDPIGLTHDATYTLDEGVGIAALAAIPHAPPLDPPARLVVSRNDGYVALLDGALTPQNLLREGNETLPGMRIGTYVTGDGGMFVFGRAPLAGRFIPGAPAESALVVDARGDLVRIDALTASNVSPARPNIRLPGGTGASLFRTSPGSPLSIAYLQQRRPATDPPTHLVSVVDHEGHPQLTASLDRAPAWDVLPGDLDADGLPDLAFMTVNAASEVHVHAMTLAGTARWIQPLTAQFGTSPLALADWNGDGATDVALAINTARIHDGRTGQLLAETPTGSFLAYFLPIPLHVTGDPRPELTLQGGLYPARTLAHDLATTHWQGPDDRPYPYGAIATCNGIPTLVEGSSIHPARLAVTPLAGPAIGGRRSLVLAGGSAFDSEAAATAAGATLGQLGDVAVSSRLHPTHGGPTALVGATDGHLYAVDPCATTLRWSHRFDAPVGAPILADTDGDGADDILVSVADGYLYGLRHEILPAPAWVWDVDPPKGLTDDDIDLIETESTLHAAWAPVPGATSYELAIVGAAGTYLTSPAWTDVGNVTAASTQHLPLEDGAKYYVGVRAIGPEGRGPDRPSDGVVVNFVKGASSVSGAGGGSSGVGGAGGDGTGGVGTGGRRDYDEVLLWGRACVCRFGVAPGASWGLWSLAALTGIAVGRRWSSARHSSSRRRHRDLRS</sequence>
<accession>A0A0K1E9J7</accession>
<dbReference type="Proteomes" id="UP000067626">
    <property type="component" value="Chromosome"/>
</dbReference>
<keyword evidence="3" id="KW-0812">Transmembrane</keyword>
<dbReference type="SUPFAM" id="SSF69318">
    <property type="entry name" value="Integrin alpha N-terminal domain"/>
    <property type="match status" value="1"/>
</dbReference>
<keyword evidence="5" id="KW-1185">Reference proteome</keyword>
<dbReference type="AlphaFoldDB" id="A0A0K1E9J7"/>
<name>A0A0K1E9J7_CHOCO</name>
<feature type="region of interest" description="Disordered" evidence="2">
    <location>
        <begin position="1045"/>
        <end position="1065"/>
    </location>
</feature>
<evidence type="ECO:0000313" key="4">
    <source>
        <dbReference type="EMBL" id="AKT37545.1"/>
    </source>
</evidence>
<feature type="transmembrane region" description="Helical" evidence="3">
    <location>
        <begin position="1094"/>
        <end position="1112"/>
    </location>
</feature>
<dbReference type="PANTHER" id="PTHR46580:SF4">
    <property type="entry name" value="ATP_GTP-BINDING PROTEIN"/>
    <property type="match status" value="1"/>
</dbReference>
<evidence type="ECO:0000256" key="2">
    <source>
        <dbReference type="SAM" id="MobiDB-lite"/>
    </source>
</evidence>
<reference evidence="4 5" key="1">
    <citation type="submission" date="2015-07" db="EMBL/GenBank/DDBJ databases">
        <title>Genome analysis of myxobacterium Chondromyces crocatus Cm c5 reveals a high potential for natural compound synthesis and the genetic basis for the loss of fruiting body formation.</title>
        <authorList>
            <person name="Zaburannyi N."/>
            <person name="Bunk B."/>
            <person name="Maier J."/>
            <person name="Overmann J."/>
            <person name="Mueller R."/>
        </authorList>
    </citation>
    <scope>NUCLEOTIDE SEQUENCE [LARGE SCALE GENOMIC DNA]</scope>
    <source>
        <strain evidence="4 5">Cm c5</strain>
    </source>
</reference>
<dbReference type="OrthoDB" id="5477289at2"/>
<protein>
    <recommendedName>
        <fullName evidence="6">Fibronectin type-III domain-containing protein</fullName>
    </recommendedName>
</protein>
<dbReference type="InterPro" id="IPR028994">
    <property type="entry name" value="Integrin_alpha_N"/>
</dbReference>
<dbReference type="Gene3D" id="2.130.10.130">
    <property type="entry name" value="Integrin alpha, N-terminal"/>
    <property type="match status" value="1"/>
</dbReference>
<dbReference type="Pfam" id="PF13517">
    <property type="entry name" value="FG-GAP_3"/>
    <property type="match status" value="2"/>
</dbReference>
<evidence type="ECO:0008006" key="6">
    <source>
        <dbReference type="Google" id="ProtNLM"/>
    </source>
</evidence>
<gene>
    <name evidence="4" type="ORF">CMC5_016860</name>
</gene>
<dbReference type="KEGG" id="ccro:CMC5_016860"/>
<keyword evidence="3" id="KW-1133">Transmembrane helix</keyword>
<dbReference type="InterPro" id="IPR013517">
    <property type="entry name" value="FG-GAP"/>
</dbReference>
<dbReference type="EMBL" id="CP012159">
    <property type="protein sequence ID" value="AKT37545.1"/>
    <property type="molecule type" value="Genomic_DNA"/>
</dbReference>
<organism evidence="4 5">
    <name type="scientific">Chondromyces crocatus</name>
    <dbReference type="NCBI Taxonomy" id="52"/>
    <lineage>
        <taxon>Bacteria</taxon>
        <taxon>Pseudomonadati</taxon>
        <taxon>Myxococcota</taxon>
        <taxon>Polyangia</taxon>
        <taxon>Polyangiales</taxon>
        <taxon>Polyangiaceae</taxon>
        <taxon>Chondromyces</taxon>
    </lineage>
</organism>
<dbReference type="STRING" id="52.CMC5_016860"/>